<evidence type="ECO:0000313" key="9">
    <source>
        <dbReference type="EMBL" id="KRM56656.1"/>
    </source>
</evidence>
<evidence type="ECO:0000256" key="6">
    <source>
        <dbReference type="ARBA" id="ARBA00023136"/>
    </source>
</evidence>
<dbReference type="SUPFAM" id="SSF52540">
    <property type="entry name" value="P-loop containing nucleoside triphosphate hydrolases"/>
    <property type="match status" value="1"/>
</dbReference>
<comment type="similarity">
    <text evidence="2">Belongs to the VirD4/TraG family.</text>
</comment>
<proteinExistence type="inferred from homology"/>
<evidence type="ECO:0000256" key="4">
    <source>
        <dbReference type="ARBA" id="ARBA00022692"/>
    </source>
</evidence>
<keyword evidence="4 8" id="KW-0812">Transmembrane</keyword>
<evidence type="ECO:0000256" key="3">
    <source>
        <dbReference type="ARBA" id="ARBA00022475"/>
    </source>
</evidence>
<dbReference type="Gene3D" id="3.40.50.300">
    <property type="entry name" value="P-loop containing nucleotide triphosphate hydrolases"/>
    <property type="match status" value="1"/>
</dbReference>
<dbReference type="Pfam" id="PF02534">
    <property type="entry name" value="T4SS-DNA_transf"/>
    <property type="match status" value="1"/>
</dbReference>
<feature type="region of interest" description="Disordered" evidence="7">
    <location>
        <begin position="755"/>
        <end position="798"/>
    </location>
</feature>
<dbReference type="InterPro" id="IPR051539">
    <property type="entry name" value="T4SS-coupling_protein"/>
</dbReference>
<gene>
    <name evidence="9" type="ORF">FC18_GL001789</name>
</gene>
<keyword evidence="6 8" id="KW-0472">Membrane</keyword>
<dbReference type="PANTHER" id="PTHR37937">
    <property type="entry name" value="CONJUGATIVE TRANSFER: DNA TRANSPORT"/>
    <property type="match status" value="1"/>
</dbReference>
<sequence>MDEEYKPKREFLANKKFLIVLWGSVFILFVMLLNLLSHVPDLLQSSYLNQMINPGDGTDAADIQTKAVDGFFKVSLVGLFRLRNFIFPSLRYPILLIPYFAILAFIGWKVFWKAYNMRRAFESLNHGAKGTARFAKIEELVQDSVAIPVNGQDYEGPSGIPQIHLTKTAMHKYNPHVVPFTKIRETQSRTIRMPRIAQSTAERALRVVKKASGVESLQGDYRSFPDDDDFKWGVDLVDTENKNAAIDAGTQSGKTQIFTYRVLDYIMRASVKDSIIIPDVKGDMVRNTKAEFEAHGYDVKVLNLVTTEYSIAYNPLELVKQAYWKGDYDNAAKLANTFSFSLFHNPNAKEPMWEEASIALVNALILAVCMVCKKRDTPERVTMYTLSLMLNELGANPDENGDTALDRFFASMSPTEPAKLQYGTINFSQGITRSGIYTGTMGKLKDYLLSDVGKMTAQNDIDFKDLAFGDTPIALFIVYPDYDDSYGTLVATLISQAMYVLSKEATLSANSKLPRRVKLIGEEIANIAAIDGLSRYMNVGVGRGILVYLIFQSIAQLEDKYGKDVAKALLSACGYKYDVFADDKDDANYFSALLGKKTIIAPSRHGAPMDVDKSFGESQDSRDLMTPDELSRMMEGEWVVIRNKQRHSLDGTKIVPWPIHATLEDGTEMPFTYEYLSNRFYHPQTFEELANGKKSPHANIDLEDLQLKIEVRVTPPQVEGENPTTTILVDGQQMDLTSSEVEHVERHARFDAAARRAAGQDNRGQEAEAEPAASAPATSPSEPESGHEESPEEAAKRKRAAFSDFLRGRRDAEVSFDDGDFRDPTVVYPIKEVLTQSQIKALEAIIQDTTSSEWRYYCEITSMQQLVNWINEHQGQEFYRRTQFVIKRFEEYKKEEGDK</sequence>
<comment type="caution">
    <text evidence="9">The sequence shown here is derived from an EMBL/GenBank/DDBJ whole genome shotgun (WGS) entry which is preliminary data.</text>
</comment>
<dbReference type="PATRIC" id="fig|1291052.5.peg.1842"/>
<name>A0A0R1ZNK9_9LACO</name>
<keyword evidence="10" id="KW-1185">Reference proteome</keyword>
<accession>A0A0R1ZNK9</accession>
<evidence type="ECO:0000256" key="5">
    <source>
        <dbReference type="ARBA" id="ARBA00022989"/>
    </source>
</evidence>
<feature type="compositionally biased region" description="Low complexity" evidence="7">
    <location>
        <begin position="770"/>
        <end position="783"/>
    </location>
</feature>
<keyword evidence="5 8" id="KW-1133">Transmembrane helix</keyword>
<dbReference type="Proteomes" id="UP000051679">
    <property type="component" value="Unassembled WGS sequence"/>
</dbReference>
<protein>
    <submittedName>
        <fullName evidence="9">Type IV secretory pathway, VirD4 component</fullName>
    </submittedName>
</protein>
<dbReference type="GO" id="GO:0005886">
    <property type="term" value="C:plasma membrane"/>
    <property type="evidence" value="ECO:0007669"/>
    <property type="project" value="UniProtKB-SubCell"/>
</dbReference>
<dbReference type="STRING" id="1291052.FC18_GL001789"/>
<dbReference type="PANTHER" id="PTHR37937:SF1">
    <property type="entry name" value="CONJUGATIVE TRANSFER: DNA TRANSPORT"/>
    <property type="match status" value="1"/>
</dbReference>
<feature type="transmembrane region" description="Helical" evidence="8">
    <location>
        <begin position="17"/>
        <end position="36"/>
    </location>
</feature>
<dbReference type="RefSeq" id="WP_056975263.1">
    <property type="nucleotide sequence ID" value="NZ_AYYO01000001.1"/>
</dbReference>
<evidence type="ECO:0000256" key="7">
    <source>
        <dbReference type="SAM" id="MobiDB-lite"/>
    </source>
</evidence>
<feature type="transmembrane region" description="Helical" evidence="8">
    <location>
        <begin position="90"/>
        <end position="111"/>
    </location>
</feature>
<dbReference type="NCBIfam" id="NF045973">
    <property type="entry name" value="conju_CD1115"/>
    <property type="match status" value="1"/>
</dbReference>
<feature type="compositionally biased region" description="Basic and acidic residues" evidence="7">
    <location>
        <begin position="784"/>
        <end position="795"/>
    </location>
</feature>
<evidence type="ECO:0000256" key="8">
    <source>
        <dbReference type="SAM" id="Phobius"/>
    </source>
</evidence>
<reference evidence="9 10" key="1">
    <citation type="journal article" date="2015" name="Genome Announc.">
        <title>Expanding the biotechnology potential of lactobacilli through comparative genomics of 213 strains and associated genera.</title>
        <authorList>
            <person name="Sun Z."/>
            <person name="Harris H.M."/>
            <person name="McCann A."/>
            <person name="Guo C."/>
            <person name="Argimon S."/>
            <person name="Zhang W."/>
            <person name="Yang X."/>
            <person name="Jeffery I.B."/>
            <person name="Cooney J.C."/>
            <person name="Kagawa T.F."/>
            <person name="Liu W."/>
            <person name="Song Y."/>
            <person name="Salvetti E."/>
            <person name="Wrobel A."/>
            <person name="Rasinkangas P."/>
            <person name="Parkhill J."/>
            <person name="Rea M.C."/>
            <person name="O'Sullivan O."/>
            <person name="Ritari J."/>
            <person name="Douillard F.P."/>
            <person name="Paul Ross R."/>
            <person name="Yang R."/>
            <person name="Briner A.E."/>
            <person name="Felis G.E."/>
            <person name="de Vos W.M."/>
            <person name="Barrangou R."/>
            <person name="Klaenhammer T.R."/>
            <person name="Caufield P.W."/>
            <person name="Cui Y."/>
            <person name="Zhang H."/>
            <person name="O'Toole P.W."/>
        </authorList>
    </citation>
    <scope>NUCLEOTIDE SEQUENCE [LARGE SCALE GENOMIC DNA]</scope>
    <source>
        <strain evidence="9 10">DSM 20505</strain>
    </source>
</reference>
<dbReference type="CDD" id="cd01127">
    <property type="entry name" value="TrwB_TraG_TraD_VirD4"/>
    <property type="match status" value="1"/>
</dbReference>
<comment type="subcellular location">
    <subcellularLocation>
        <location evidence="1">Cell membrane</location>
        <topology evidence="1">Multi-pass membrane protein</topology>
    </subcellularLocation>
</comment>
<keyword evidence="3" id="KW-1003">Cell membrane</keyword>
<dbReference type="AlphaFoldDB" id="A0A0R1ZNK9"/>
<dbReference type="InterPro" id="IPR003688">
    <property type="entry name" value="TraG/VirD4"/>
</dbReference>
<evidence type="ECO:0000313" key="10">
    <source>
        <dbReference type="Proteomes" id="UP000051679"/>
    </source>
</evidence>
<evidence type="ECO:0000256" key="1">
    <source>
        <dbReference type="ARBA" id="ARBA00004651"/>
    </source>
</evidence>
<dbReference type="EMBL" id="AYYO01000001">
    <property type="protein sequence ID" value="KRM56656.1"/>
    <property type="molecule type" value="Genomic_DNA"/>
</dbReference>
<dbReference type="InterPro" id="IPR027417">
    <property type="entry name" value="P-loop_NTPase"/>
</dbReference>
<organism evidence="9 10">
    <name type="scientific">Lacticaseibacillus sharpeae JCM 1186 = DSM 20505</name>
    <dbReference type="NCBI Taxonomy" id="1291052"/>
    <lineage>
        <taxon>Bacteria</taxon>
        <taxon>Bacillati</taxon>
        <taxon>Bacillota</taxon>
        <taxon>Bacilli</taxon>
        <taxon>Lactobacillales</taxon>
        <taxon>Lactobacillaceae</taxon>
        <taxon>Lacticaseibacillus</taxon>
    </lineage>
</organism>
<evidence type="ECO:0000256" key="2">
    <source>
        <dbReference type="ARBA" id="ARBA00008806"/>
    </source>
</evidence>